<dbReference type="PANTHER" id="PTHR42731:SF5">
    <property type="entry name" value="RADICAL SAM DOMAIN PROTEIN"/>
    <property type="match status" value="1"/>
</dbReference>
<feature type="domain" description="Radical SAM core" evidence="1">
    <location>
        <begin position="212"/>
        <end position="447"/>
    </location>
</feature>
<dbReference type="Pfam" id="PF04055">
    <property type="entry name" value="Radical_SAM"/>
    <property type="match status" value="1"/>
</dbReference>
<dbReference type="SFLD" id="SFLDG01082">
    <property type="entry name" value="B12-binding_domain_containing"/>
    <property type="match status" value="1"/>
</dbReference>
<accession>F0S428</accession>
<sequence length="545" mass="62713">MTEVILIEECNHLQFKKGDFKVCLVYPGEAKIGLSSLAIHRVYSILNSVEGVSCDLFFKDTKSSFFLEKNLKEFDVIAFSITYEDHLFEVASILHKEGIPPLREEREGKDFPVILGGGIGLFYNPAPFMPLFDAIYLGEAERRLEDVIKKLAESNKKIEELSAFDNVILSREYRFHYKGEFVEKIEGERKKIFRSPFFSTTYSHSCFLSGDITFKDMYLIEVNRGCIEKCRFCVATYMGLPYREKKIEILEKEIEIAKRYGNRVGLIGAGVTDYSKMEELFKILKKHNVKASFSSLKVSSPSPYIFKIVEESQQKTVTLAPETGNESLRYAINKKVPDEKYFSFAERALEHGAENIKLYFLIGLPGETTDDLMGIVEMAKRFRELALKFWKARGKVGKIHLSVNPIISKPFTPFQWYGLNPKSEIEKKIRLLKKEIGKIPNVEISYENIKRTILQAVICRGDTRIGEAAIESAVHGVNFRKSLKEKGLKIDNLYTREREKDELFPWEVVDSGIKREYLWREYCNTYKRKATPHCFPGCKACGLCD</sequence>
<dbReference type="SFLD" id="SFLDS00029">
    <property type="entry name" value="Radical_SAM"/>
    <property type="match status" value="1"/>
</dbReference>
<protein>
    <submittedName>
        <fullName evidence="2">Radical SAM domain protein</fullName>
    </submittedName>
</protein>
<dbReference type="GO" id="GO:0003824">
    <property type="term" value="F:catalytic activity"/>
    <property type="evidence" value="ECO:0007669"/>
    <property type="project" value="InterPro"/>
</dbReference>
<reference evidence="2 3" key="1">
    <citation type="journal article" date="2011" name="Stand. Genomic Sci.">
        <title>Complete genome sequence of the thermophilic sulfur-reducer Desulfurobacterium thermolithotrophum type strain (BSA(T)) from a deep-sea hydrothermal vent.</title>
        <authorList>
            <person name="Goker M."/>
            <person name="Daligault H."/>
            <person name="Mwirichia R."/>
            <person name="Lapidus A."/>
            <person name="Lucas S."/>
            <person name="Deshpande S."/>
            <person name="Pagani I."/>
            <person name="Tapia R."/>
            <person name="Cheng J.F."/>
            <person name="Goodwin L."/>
            <person name="Pitluck S."/>
            <person name="Liolios K."/>
            <person name="Ivanova N."/>
            <person name="Mavromatis K."/>
            <person name="Mikhailova N."/>
            <person name="Pati A."/>
            <person name="Chen A."/>
            <person name="Palaniappan K."/>
            <person name="Han C."/>
            <person name="Land M."/>
            <person name="Hauser L."/>
            <person name="Pan C."/>
            <person name="Brambilla E.M."/>
            <person name="Rohde M."/>
            <person name="Spring S."/>
            <person name="Sikorski J."/>
            <person name="Wirth R."/>
            <person name="Detter J.C."/>
            <person name="Woyke T."/>
            <person name="Bristow J."/>
            <person name="Eisen J.A."/>
            <person name="Markowitz V."/>
            <person name="Hugenholtz P."/>
            <person name="Kyrpides N.C."/>
            <person name="Klenk H.P."/>
        </authorList>
    </citation>
    <scope>NUCLEOTIDE SEQUENCE [LARGE SCALE GENOMIC DNA]</scope>
    <source>
        <strain evidence="3">DSM 11699 / BSA</strain>
    </source>
</reference>
<name>F0S428_DESTD</name>
<dbReference type="Pfam" id="PF19864">
    <property type="entry name" value="Radical_SAM_N2"/>
    <property type="match status" value="1"/>
</dbReference>
<dbReference type="AlphaFoldDB" id="F0S428"/>
<dbReference type="OrthoDB" id="9806827at2"/>
<dbReference type="RefSeq" id="WP_013638552.1">
    <property type="nucleotide sequence ID" value="NC_015185.1"/>
</dbReference>
<dbReference type="GO" id="GO:0051536">
    <property type="term" value="F:iron-sulfur cluster binding"/>
    <property type="evidence" value="ECO:0007669"/>
    <property type="project" value="InterPro"/>
</dbReference>
<reference evidence="3" key="2">
    <citation type="submission" date="2011-02" db="EMBL/GenBank/DDBJ databases">
        <title>The complete genome of Desulfurobacterium thermolithotrophum DSM 11699.</title>
        <authorList>
            <consortium name="US DOE Joint Genome Institute (JGI-PGF)"/>
            <person name="Lucas S."/>
            <person name="Copeland A."/>
            <person name="Lapidus A."/>
            <person name="Bruce D."/>
            <person name="Goodwin L."/>
            <person name="Pitluck S."/>
            <person name="Kyrpides N."/>
            <person name="Mavromatis K."/>
            <person name="Pagani I."/>
            <person name="Ivanova N."/>
            <person name="Mikhailova N."/>
            <person name="Daligault H."/>
            <person name="Detter J.C."/>
            <person name="Tapia R."/>
            <person name="Han C."/>
            <person name="Land M."/>
            <person name="Hauser L."/>
            <person name="Markowitz V."/>
            <person name="Cheng J.-F."/>
            <person name="Hugenholtz P."/>
            <person name="Woyke T."/>
            <person name="Wu D."/>
            <person name="Spring S."/>
            <person name="Brambilla E."/>
            <person name="Klenk H.-P."/>
            <person name="Eisen J.A."/>
        </authorList>
    </citation>
    <scope>NUCLEOTIDE SEQUENCE [LARGE SCALE GENOMIC DNA]</scope>
    <source>
        <strain evidence="3">DSM 11699 / BSA</strain>
    </source>
</reference>
<dbReference type="InterPro" id="IPR045784">
    <property type="entry name" value="Radical_SAM_N2"/>
</dbReference>
<dbReference type="InterPro" id="IPR058240">
    <property type="entry name" value="rSAM_sf"/>
</dbReference>
<proteinExistence type="predicted"/>
<dbReference type="Gene3D" id="3.80.30.20">
    <property type="entry name" value="tm_1862 like domain"/>
    <property type="match status" value="1"/>
</dbReference>
<dbReference type="InterPro" id="IPR023404">
    <property type="entry name" value="rSAM_horseshoe"/>
</dbReference>
<dbReference type="Proteomes" id="UP000007102">
    <property type="component" value="Chromosome"/>
</dbReference>
<gene>
    <name evidence="2" type="ordered locus">Dester_0961</name>
</gene>
<dbReference type="HOGENOM" id="CLU_011543_3_3_0"/>
<dbReference type="eggNOG" id="COG1032">
    <property type="taxonomic scope" value="Bacteria"/>
</dbReference>
<dbReference type="PANTHER" id="PTHR42731">
    <property type="entry name" value="SLL1084 PROTEIN"/>
    <property type="match status" value="1"/>
</dbReference>
<dbReference type="SMART" id="SM00729">
    <property type="entry name" value="Elp3"/>
    <property type="match status" value="1"/>
</dbReference>
<dbReference type="EMBL" id="CP002543">
    <property type="protein sequence ID" value="ADY73600.1"/>
    <property type="molecule type" value="Genomic_DNA"/>
</dbReference>
<keyword evidence="3" id="KW-1185">Reference proteome</keyword>
<dbReference type="STRING" id="868864.Dester_0961"/>
<organism evidence="2 3">
    <name type="scientific">Desulfurobacterium thermolithotrophum (strain DSM 11699 / BSA)</name>
    <dbReference type="NCBI Taxonomy" id="868864"/>
    <lineage>
        <taxon>Bacteria</taxon>
        <taxon>Pseudomonadati</taxon>
        <taxon>Aquificota</taxon>
        <taxon>Aquificia</taxon>
        <taxon>Desulfurobacteriales</taxon>
        <taxon>Desulfurobacteriaceae</taxon>
        <taxon>Desulfurobacterium</taxon>
    </lineage>
</organism>
<dbReference type="InParanoid" id="F0S428"/>
<dbReference type="SUPFAM" id="SSF102114">
    <property type="entry name" value="Radical SAM enzymes"/>
    <property type="match status" value="1"/>
</dbReference>
<evidence type="ECO:0000313" key="3">
    <source>
        <dbReference type="Proteomes" id="UP000007102"/>
    </source>
</evidence>
<dbReference type="KEGG" id="dte:Dester_0961"/>
<dbReference type="InterPro" id="IPR006638">
    <property type="entry name" value="Elp3/MiaA/NifB-like_rSAM"/>
</dbReference>
<evidence type="ECO:0000259" key="1">
    <source>
        <dbReference type="PROSITE" id="PS51918"/>
    </source>
</evidence>
<evidence type="ECO:0000313" key="2">
    <source>
        <dbReference type="EMBL" id="ADY73600.1"/>
    </source>
</evidence>
<dbReference type="InterPro" id="IPR007197">
    <property type="entry name" value="rSAM"/>
</dbReference>
<dbReference type="PROSITE" id="PS51918">
    <property type="entry name" value="RADICAL_SAM"/>
    <property type="match status" value="1"/>
</dbReference>